<dbReference type="Proteomes" id="UP001497482">
    <property type="component" value="Chromosome 21"/>
</dbReference>
<evidence type="ECO:0000313" key="2">
    <source>
        <dbReference type="EMBL" id="CAL1596370.1"/>
    </source>
</evidence>
<evidence type="ECO:0000256" key="1">
    <source>
        <dbReference type="SAM" id="SignalP"/>
    </source>
</evidence>
<reference evidence="2 3" key="1">
    <citation type="submission" date="2024-04" db="EMBL/GenBank/DDBJ databases">
        <authorList>
            <person name="Waldvogel A.-M."/>
            <person name="Schoenle A."/>
        </authorList>
    </citation>
    <scope>NUCLEOTIDE SEQUENCE [LARGE SCALE GENOMIC DNA]</scope>
</reference>
<keyword evidence="3" id="KW-1185">Reference proteome</keyword>
<dbReference type="AlphaFoldDB" id="A0AAV2L806"/>
<dbReference type="EMBL" id="OZ035843">
    <property type="protein sequence ID" value="CAL1596370.1"/>
    <property type="molecule type" value="Genomic_DNA"/>
</dbReference>
<feature type="chain" id="PRO_5043528093" description="Chemokine interleukin-8-like domain-containing protein" evidence="1">
    <location>
        <begin position="27"/>
        <end position="101"/>
    </location>
</feature>
<gene>
    <name evidence="2" type="ORF">KC01_LOCUS25065</name>
</gene>
<accession>A0AAV2L806</accession>
<name>A0AAV2L806_KNICA</name>
<sequence length="101" mass="11135">MVSLLPWIVLAFAAVLSPAGMWPVQSVCSCSQGQIQQRNDRRDPISPLAKCFEEKPPHCSNHAFKIKSNNGNRKRCFKPEAPQIRAFIKAGGVCRPSVTSV</sequence>
<proteinExistence type="predicted"/>
<keyword evidence="1" id="KW-0732">Signal</keyword>
<feature type="signal peptide" evidence="1">
    <location>
        <begin position="1"/>
        <end position="26"/>
    </location>
</feature>
<organism evidence="2 3">
    <name type="scientific">Knipowitschia caucasica</name>
    <name type="common">Caucasian dwarf goby</name>
    <name type="synonym">Pomatoschistus caucasicus</name>
    <dbReference type="NCBI Taxonomy" id="637954"/>
    <lineage>
        <taxon>Eukaryota</taxon>
        <taxon>Metazoa</taxon>
        <taxon>Chordata</taxon>
        <taxon>Craniata</taxon>
        <taxon>Vertebrata</taxon>
        <taxon>Euteleostomi</taxon>
        <taxon>Actinopterygii</taxon>
        <taxon>Neopterygii</taxon>
        <taxon>Teleostei</taxon>
        <taxon>Neoteleostei</taxon>
        <taxon>Acanthomorphata</taxon>
        <taxon>Gobiaria</taxon>
        <taxon>Gobiiformes</taxon>
        <taxon>Gobioidei</taxon>
        <taxon>Gobiidae</taxon>
        <taxon>Gobiinae</taxon>
        <taxon>Knipowitschia</taxon>
    </lineage>
</organism>
<evidence type="ECO:0008006" key="4">
    <source>
        <dbReference type="Google" id="ProtNLM"/>
    </source>
</evidence>
<evidence type="ECO:0000313" key="3">
    <source>
        <dbReference type="Proteomes" id="UP001497482"/>
    </source>
</evidence>
<protein>
    <recommendedName>
        <fullName evidence="4">Chemokine interleukin-8-like domain-containing protein</fullName>
    </recommendedName>
</protein>